<protein>
    <submittedName>
        <fullName evidence="2">Class C beta-lactamase-related serine hydrolase</fullName>
    </submittedName>
</protein>
<dbReference type="Proteomes" id="UP000460272">
    <property type="component" value="Unassembled WGS sequence"/>
</dbReference>
<keyword evidence="3" id="KW-1185">Reference proteome</keyword>
<dbReference type="PANTHER" id="PTHR43283:SF7">
    <property type="entry name" value="BETA-LACTAMASE-RELATED DOMAIN-CONTAINING PROTEIN"/>
    <property type="match status" value="1"/>
</dbReference>
<dbReference type="GO" id="GO:0016787">
    <property type="term" value="F:hydrolase activity"/>
    <property type="evidence" value="ECO:0007669"/>
    <property type="project" value="UniProtKB-KW"/>
</dbReference>
<dbReference type="InterPro" id="IPR050789">
    <property type="entry name" value="Diverse_Enzym_Activities"/>
</dbReference>
<comment type="caution">
    <text evidence="2">The sequence shown here is derived from an EMBL/GenBank/DDBJ whole genome shotgun (WGS) entry which is preliminary data.</text>
</comment>
<keyword evidence="2" id="KW-0378">Hydrolase</keyword>
<reference evidence="2 3" key="1">
    <citation type="submission" date="2018-11" db="EMBL/GenBank/DDBJ databases">
        <title>Trebonia kvetii gen.nov., sp.nov., a novel acidophilic actinobacterium, and proposal of the new actinobacterial family Treboniaceae fam. nov.</title>
        <authorList>
            <person name="Rapoport D."/>
            <person name="Sagova-Mareckova M."/>
            <person name="Sedlacek I."/>
            <person name="Provaznik J."/>
            <person name="Kralova S."/>
            <person name="Pavlinic D."/>
            <person name="Benes V."/>
            <person name="Kopecky J."/>
        </authorList>
    </citation>
    <scope>NUCLEOTIDE SEQUENCE [LARGE SCALE GENOMIC DNA]</scope>
    <source>
        <strain evidence="2 3">15Tr583</strain>
    </source>
</reference>
<dbReference type="Gene3D" id="3.40.710.10">
    <property type="entry name" value="DD-peptidase/beta-lactamase superfamily"/>
    <property type="match status" value="1"/>
</dbReference>
<sequence>MTPDSPGLMAGAPPYSPDRLVTLENWQAPPFNRWAFQHVRELIPTARISRGHGPAWVLPRYERDLSGVEFATEHFGRLTLDELLDATHTDGFLVIHKGRIVTERYFNGLRPDVPHLLMSVSKSVTGLIAGALAGQGLIDVTAPVESVVPELAGTAFEGALVQHLLDLRAGIGFREDYDDPEGELAVADRVYGWRPGDGKPRPADAHEYFATLAAEGAHGAEFRYRSILIDVLAWVLEKAALAPFADLVERLLWQPMGAECDADITLDAHGNALADGGISATLTDAGRLGLLALRRGRANGNQVIEAYWFDDTVRGALDGAAAFKAGDGGAGHREGAHYRNGWWVSEPALPAFSAVGINGQLVFVHGPSETVVVKLSSWPTALSTPLRRATLTAVTAITTELSARR</sequence>
<dbReference type="InterPro" id="IPR001466">
    <property type="entry name" value="Beta-lactam-related"/>
</dbReference>
<gene>
    <name evidence="2" type="ORF">EAS64_24200</name>
</gene>
<dbReference type="InterPro" id="IPR012338">
    <property type="entry name" value="Beta-lactam/transpept-like"/>
</dbReference>
<name>A0A6P2BXQ3_9ACTN</name>
<dbReference type="RefSeq" id="WP_145856303.1">
    <property type="nucleotide sequence ID" value="NZ_RPFW01000004.1"/>
</dbReference>
<evidence type="ECO:0000259" key="1">
    <source>
        <dbReference type="Pfam" id="PF00144"/>
    </source>
</evidence>
<dbReference type="PANTHER" id="PTHR43283">
    <property type="entry name" value="BETA-LACTAMASE-RELATED"/>
    <property type="match status" value="1"/>
</dbReference>
<dbReference type="EMBL" id="RPFW01000004">
    <property type="protein sequence ID" value="TVZ03487.1"/>
    <property type="molecule type" value="Genomic_DNA"/>
</dbReference>
<dbReference type="SUPFAM" id="SSF56601">
    <property type="entry name" value="beta-lactamase/transpeptidase-like"/>
    <property type="match status" value="1"/>
</dbReference>
<proteinExistence type="predicted"/>
<dbReference type="OrthoDB" id="9814204at2"/>
<evidence type="ECO:0000313" key="2">
    <source>
        <dbReference type="EMBL" id="TVZ03487.1"/>
    </source>
</evidence>
<dbReference type="AlphaFoldDB" id="A0A6P2BXQ3"/>
<accession>A0A6P2BXQ3</accession>
<organism evidence="2 3">
    <name type="scientific">Trebonia kvetii</name>
    <dbReference type="NCBI Taxonomy" id="2480626"/>
    <lineage>
        <taxon>Bacteria</taxon>
        <taxon>Bacillati</taxon>
        <taxon>Actinomycetota</taxon>
        <taxon>Actinomycetes</taxon>
        <taxon>Streptosporangiales</taxon>
        <taxon>Treboniaceae</taxon>
        <taxon>Trebonia</taxon>
    </lineage>
</organism>
<feature type="domain" description="Beta-lactamase-related" evidence="1">
    <location>
        <begin position="89"/>
        <end position="391"/>
    </location>
</feature>
<dbReference type="Pfam" id="PF00144">
    <property type="entry name" value="Beta-lactamase"/>
    <property type="match status" value="1"/>
</dbReference>
<evidence type="ECO:0000313" key="3">
    <source>
        <dbReference type="Proteomes" id="UP000460272"/>
    </source>
</evidence>